<reference evidence="12" key="1">
    <citation type="journal article" date="2021" name="PeerJ">
        <title>Extensive microbial diversity within the chicken gut microbiome revealed by metagenomics and culture.</title>
        <authorList>
            <person name="Gilroy R."/>
            <person name="Ravi A."/>
            <person name="Getino M."/>
            <person name="Pursley I."/>
            <person name="Horton D.L."/>
            <person name="Alikhan N.F."/>
            <person name="Baker D."/>
            <person name="Gharbi K."/>
            <person name="Hall N."/>
            <person name="Watson M."/>
            <person name="Adriaenssens E.M."/>
            <person name="Foster-Nyarko E."/>
            <person name="Jarju S."/>
            <person name="Secka A."/>
            <person name="Antonio M."/>
            <person name="Oren A."/>
            <person name="Chaudhuri R.R."/>
            <person name="La Ragione R."/>
            <person name="Hildebrand F."/>
            <person name="Pallen M.J."/>
        </authorList>
    </citation>
    <scope>NUCLEOTIDE SEQUENCE</scope>
    <source>
        <strain evidence="12">ChiGjej2B2-19336</strain>
    </source>
</reference>
<dbReference type="Pfam" id="PF02880">
    <property type="entry name" value="PGM_PMM_III"/>
    <property type="match status" value="1"/>
</dbReference>
<evidence type="ECO:0000313" key="13">
    <source>
        <dbReference type="Proteomes" id="UP000698963"/>
    </source>
</evidence>
<dbReference type="GO" id="GO:0004614">
    <property type="term" value="F:phosphoglucomutase activity"/>
    <property type="evidence" value="ECO:0007669"/>
    <property type="project" value="UniProtKB-EC"/>
</dbReference>
<evidence type="ECO:0000259" key="11">
    <source>
        <dbReference type="Pfam" id="PF02880"/>
    </source>
</evidence>
<keyword evidence="4 7" id="KW-0479">Metal-binding</keyword>
<evidence type="ECO:0000259" key="8">
    <source>
        <dbReference type="Pfam" id="PF00408"/>
    </source>
</evidence>
<comment type="similarity">
    <text evidence="2 7">Belongs to the phosphohexose mutase family.</text>
</comment>
<evidence type="ECO:0000313" key="12">
    <source>
        <dbReference type="EMBL" id="HJD97368.1"/>
    </source>
</evidence>
<evidence type="ECO:0000256" key="5">
    <source>
        <dbReference type="ARBA" id="ARBA00022842"/>
    </source>
</evidence>
<dbReference type="Proteomes" id="UP000698963">
    <property type="component" value="Unassembled WGS sequence"/>
</dbReference>
<dbReference type="InterPro" id="IPR005845">
    <property type="entry name" value="A-D-PHexomutase_a/b/a-II"/>
</dbReference>
<keyword evidence="6 12" id="KW-0413">Isomerase</keyword>
<dbReference type="GO" id="GO:0008973">
    <property type="term" value="F:phosphopentomutase activity"/>
    <property type="evidence" value="ECO:0007669"/>
    <property type="project" value="TreeGrafter"/>
</dbReference>
<dbReference type="GO" id="GO:0005975">
    <property type="term" value="P:carbohydrate metabolic process"/>
    <property type="evidence" value="ECO:0007669"/>
    <property type="project" value="InterPro"/>
</dbReference>
<dbReference type="GO" id="GO:0000287">
    <property type="term" value="F:magnesium ion binding"/>
    <property type="evidence" value="ECO:0007669"/>
    <property type="project" value="InterPro"/>
</dbReference>
<organism evidence="12 13">
    <name type="scientific">Mailhella massiliensis</name>
    <dbReference type="NCBI Taxonomy" id="1903261"/>
    <lineage>
        <taxon>Bacteria</taxon>
        <taxon>Pseudomonadati</taxon>
        <taxon>Thermodesulfobacteriota</taxon>
        <taxon>Desulfovibrionia</taxon>
        <taxon>Desulfovibrionales</taxon>
        <taxon>Desulfovibrionaceae</taxon>
        <taxon>Mailhella</taxon>
    </lineage>
</organism>
<evidence type="ECO:0000256" key="3">
    <source>
        <dbReference type="ARBA" id="ARBA00022553"/>
    </source>
</evidence>
<name>A0A921DRT4_9BACT</name>
<evidence type="ECO:0000256" key="2">
    <source>
        <dbReference type="ARBA" id="ARBA00010231"/>
    </source>
</evidence>
<feature type="domain" description="Alpha-D-phosphohexomutase C-terminal" evidence="8">
    <location>
        <begin position="496"/>
        <end position="539"/>
    </location>
</feature>
<evidence type="ECO:0000259" key="10">
    <source>
        <dbReference type="Pfam" id="PF02879"/>
    </source>
</evidence>
<dbReference type="EC" id="5.4.2.2" evidence="12"/>
<dbReference type="PANTHER" id="PTHR45745:SF1">
    <property type="entry name" value="PHOSPHOGLUCOMUTASE 2B-RELATED"/>
    <property type="match status" value="1"/>
</dbReference>
<evidence type="ECO:0000256" key="1">
    <source>
        <dbReference type="ARBA" id="ARBA00001946"/>
    </source>
</evidence>
<comment type="caution">
    <text evidence="12">The sequence shown here is derived from an EMBL/GenBank/DDBJ whole genome shotgun (WGS) entry which is preliminary data.</text>
</comment>
<dbReference type="Pfam" id="PF02878">
    <property type="entry name" value="PGM_PMM_I"/>
    <property type="match status" value="1"/>
</dbReference>
<dbReference type="Gene3D" id="3.30.310.50">
    <property type="entry name" value="Alpha-D-phosphohexomutase, C-terminal domain"/>
    <property type="match status" value="1"/>
</dbReference>
<dbReference type="Gene3D" id="3.40.120.10">
    <property type="entry name" value="Alpha-D-Glucose-1,6-Bisphosphate, subunit A, domain 3"/>
    <property type="match status" value="3"/>
</dbReference>
<dbReference type="NCBIfam" id="TIGR01132">
    <property type="entry name" value="pgm"/>
    <property type="match status" value="1"/>
</dbReference>
<dbReference type="RefSeq" id="WP_304122413.1">
    <property type="nucleotide sequence ID" value="NZ_DYZA01000140.1"/>
</dbReference>
<protein>
    <submittedName>
        <fullName evidence="12">Phosphoglucomutase (Alpha-D-glucose-1,6-bisphosphate-dependent)</fullName>
        <ecNumber evidence="12">5.4.2.2</ecNumber>
    </submittedName>
</protein>
<proteinExistence type="inferred from homology"/>
<evidence type="ECO:0000256" key="4">
    <source>
        <dbReference type="ARBA" id="ARBA00022723"/>
    </source>
</evidence>
<dbReference type="Pfam" id="PF02879">
    <property type="entry name" value="PGM_PMM_II"/>
    <property type="match status" value="1"/>
</dbReference>
<dbReference type="CDD" id="cd05801">
    <property type="entry name" value="PGM_like3"/>
    <property type="match status" value="1"/>
</dbReference>
<evidence type="ECO:0000256" key="6">
    <source>
        <dbReference type="ARBA" id="ARBA00023235"/>
    </source>
</evidence>
<dbReference type="AlphaFoldDB" id="A0A921DRT4"/>
<dbReference type="SUPFAM" id="SSF53738">
    <property type="entry name" value="Phosphoglucomutase, first 3 domains"/>
    <property type="match status" value="3"/>
</dbReference>
<keyword evidence="5 7" id="KW-0460">Magnesium</keyword>
<dbReference type="InterPro" id="IPR016055">
    <property type="entry name" value="A-D-PHexomutase_a/b/a-I/II/III"/>
</dbReference>
<dbReference type="GO" id="GO:0006166">
    <property type="term" value="P:purine ribonucleoside salvage"/>
    <property type="evidence" value="ECO:0007669"/>
    <property type="project" value="TreeGrafter"/>
</dbReference>
<feature type="domain" description="Alpha-D-phosphohexomutase alpha/beta/alpha" evidence="9">
    <location>
        <begin position="41"/>
        <end position="179"/>
    </location>
</feature>
<sequence length="550" mass="59782">MALDPQAGKLPRPDQLTDIPVLISSYYTCEPSPDVAEQAVSFGTSGHRGSSLRTSFNEAHILAVTQAVCDVRKAEGITGPLFLGKDPHALSEPAWRTALEVLAANGVVTMVQTGHGYTPTPAISHAILSWNRQSTATADGIVITPSHNPPQDGGFKYNPPHGGPADTSLTARIQDRANQLLEDGNRDVKRISLYKALRSGLVQDHDYVTSYVNDLCNVIDFAAIAKAGLKLGVNPLGGASLAYWAPIAEKYGLNIENTNNQYDPTFRFMPLDHDGKIRMDCSSPYAMAELLKLKDSFDIAFACDPDSDRHGIVTPEGLMNPNHYLSVVVDFLIRDSKDGFRKAWRQDAAIGKTVVTSSMLNRVAESHGRNVMEVPVGFKWFVPGLHSGTCCLGCEESAGASFLRADRLPWSTDKDGLILCLLAAEITAKTGKNPAQLYHELEEKFGAPVYRRIDSPMTPEMKAAFKTISPDDVSMKELAGSPVKAVLTKAPGNNAPFGGLKIVTDDGWFAVRPSGTEPIYKLYMEDFKGEEHFQKMQEEAQAFLSGLAKA</sequence>
<dbReference type="EMBL" id="DYZA01000140">
    <property type="protein sequence ID" value="HJD97368.1"/>
    <property type="molecule type" value="Genomic_DNA"/>
</dbReference>
<dbReference type="InterPro" id="IPR016066">
    <property type="entry name" value="A-D-PHexomutase_CS"/>
</dbReference>
<dbReference type="InterPro" id="IPR005844">
    <property type="entry name" value="A-D-PHexomutase_a/b/a-I"/>
</dbReference>
<gene>
    <name evidence="12" type="primary">pgm</name>
    <name evidence="12" type="ORF">K8W16_06960</name>
</gene>
<dbReference type="InterPro" id="IPR005852">
    <property type="entry name" value="PGM_a-D-Glc-sp"/>
</dbReference>
<evidence type="ECO:0000256" key="7">
    <source>
        <dbReference type="RuleBase" id="RU004326"/>
    </source>
</evidence>
<dbReference type="InterPro" id="IPR005843">
    <property type="entry name" value="A-D-PHexomutase_C"/>
</dbReference>
<accession>A0A921DRT4</accession>
<feature type="domain" description="Alpha-D-phosphohexomutase alpha/beta/alpha" evidence="10">
    <location>
        <begin position="210"/>
        <end position="317"/>
    </location>
</feature>
<comment type="cofactor">
    <cofactor evidence="1">
        <name>Mg(2+)</name>
        <dbReference type="ChEBI" id="CHEBI:18420"/>
    </cofactor>
</comment>
<dbReference type="Pfam" id="PF00408">
    <property type="entry name" value="PGM_PMM_IV"/>
    <property type="match status" value="1"/>
</dbReference>
<feature type="domain" description="Alpha-D-phosphohexomutase alpha/beta/alpha" evidence="11">
    <location>
        <begin position="321"/>
        <end position="444"/>
    </location>
</feature>
<dbReference type="InterPro" id="IPR036900">
    <property type="entry name" value="A-D-PHexomutase_C_sf"/>
</dbReference>
<dbReference type="SUPFAM" id="SSF55957">
    <property type="entry name" value="Phosphoglucomutase, C-terminal domain"/>
    <property type="match status" value="1"/>
</dbReference>
<dbReference type="PROSITE" id="PS00710">
    <property type="entry name" value="PGM_PMM"/>
    <property type="match status" value="1"/>
</dbReference>
<reference evidence="12" key="2">
    <citation type="submission" date="2021-09" db="EMBL/GenBank/DDBJ databases">
        <authorList>
            <person name="Gilroy R."/>
        </authorList>
    </citation>
    <scope>NUCLEOTIDE SEQUENCE</scope>
    <source>
        <strain evidence="12">ChiGjej2B2-19336</strain>
    </source>
</reference>
<evidence type="ECO:0000259" key="9">
    <source>
        <dbReference type="Pfam" id="PF02878"/>
    </source>
</evidence>
<dbReference type="PANTHER" id="PTHR45745">
    <property type="entry name" value="PHOSPHOMANNOMUTASE 45A"/>
    <property type="match status" value="1"/>
</dbReference>
<dbReference type="InterPro" id="IPR005846">
    <property type="entry name" value="A-D-PHexomutase_a/b/a-III"/>
</dbReference>
<keyword evidence="3" id="KW-0597">Phosphoprotein</keyword>